<keyword evidence="3" id="KW-1185">Reference proteome</keyword>
<comment type="caution">
    <text evidence="2">The sequence shown here is derived from an EMBL/GenBank/DDBJ whole genome shotgun (WGS) entry which is preliminary data.</text>
</comment>
<proteinExistence type="predicted"/>
<evidence type="ECO:0000313" key="2">
    <source>
        <dbReference type="EMBL" id="EFA82042.1"/>
    </source>
</evidence>
<protein>
    <submittedName>
        <fullName evidence="2">Transposase</fullName>
    </submittedName>
</protein>
<dbReference type="InterPro" id="IPR029526">
    <property type="entry name" value="PGBD"/>
</dbReference>
<dbReference type="Proteomes" id="UP000001396">
    <property type="component" value="Unassembled WGS sequence"/>
</dbReference>
<feature type="domain" description="PiggyBac transposable element-derived protein" evidence="1">
    <location>
        <begin position="66"/>
        <end position="429"/>
    </location>
</feature>
<accession>D3B903</accession>
<reference evidence="2 3" key="1">
    <citation type="journal article" date="2011" name="Genome Res.">
        <title>Phylogeny-wide analysis of social amoeba genomes highlights ancient origins for complex intercellular communication.</title>
        <authorList>
            <person name="Heidel A.J."/>
            <person name="Lawal H.M."/>
            <person name="Felder M."/>
            <person name="Schilde C."/>
            <person name="Helps N.R."/>
            <person name="Tunggal B."/>
            <person name="Rivero F."/>
            <person name="John U."/>
            <person name="Schleicher M."/>
            <person name="Eichinger L."/>
            <person name="Platzer M."/>
            <person name="Noegel A.A."/>
            <person name="Schaap P."/>
            <person name="Gloeckner G."/>
        </authorList>
    </citation>
    <scope>NUCLEOTIDE SEQUENCE [LARGE SCALE GENOMIC DNA]</scope>
    <source>
        <strain evidence="3">ATCC 26659 / Pp 5 / PN500</strain>
    </source>
</reference>
<dbReference type="InParanoid" id="D3B903"/>
<dbReference type="RefSeq" id="XP_020434159.1">
    <property type="nucleotide sequence ID" value="XM_020575843.1"/>
</dbReference>
<organism evidence="2 3">
    <name type="scientific">Heterostelium pallidum (strain ATCC 26659 / Pp 5 / PN500)</name>
    <name type="common">Cellular slime mold</name>
    <name type="synonym">Polysphondylium pallidum</name>
    <dbReference type="NCBI Taxonomy" id="670386"/>
    <lineage>
        <taxon>Eukaryota</taxon>
        <taxon>Amoebozoa</taxon>
        <taxon>Evosea</taxon>
        <taxon>Eumycetozoa</taxon>
        <taxon>Dictyostelia</taxon>
        <taxon>Acytosteliales</taxon>
        <taxon>Acytosteliaceae</taxon>
        <taxon>Heterostelium</taxon>
    </lineage>
</organism>
<dbReference type="EMBL" id="ADBJ01000021">
    <property type="protein sequence ID" value="EFA82042.1"/>
    <property type="molecule type" value="Genomic_DNA"/>
</dbReference>
<name>D3B903_HETP5</name>
<sequence>MKVEELKEICRSNGWNPNQTKPNLIDEIMSRGEKSEHGWTDLNFSSEKITEPDFSGNCTKNLKASTPYEIFTLFFDRTIITHITAETNRYMDQMGKNVEFKQHFQSECTYEIIMGFIGVLLWMGICKLPSFSDYWCENGEGYDPVRSIMSRNQFTSIFSTIHLSNNNQKDPNDIFYKIRPLIKHLESKFKYYWSPTTIISIDEDMIGSRHNHPSIQYMPAKPTKWGFKVFKKADSKGYLYSFMIYQGKAGKDTSRTSSERGLVQDVILYLLKDLPKDQKYHVYMDNYYSSIDIFSDLYEKKQYYATGTIKNTAAGLPYSLRHSSENSEVDYVSKCLDKKMMLWRINDSKSFNLLSTFSTNGEHFKDVKYVNSGTITKEYPQELSLYRSNMGHVDRNNKNIGQYQYSLKSRRWWLNIFKYFLYASIVNAWIIYNEWHQISLLEFIRDISRHISRHYSLRIIPITSTTSSSSTSKKELFPNNHTKRHAIVFQNAN</sequence>
<evidence type="ECO:0000313" key="3">
    <source>
        <dbReference type="Proteomes" id="UP000001396"/>
    </source>
</evidence>
<dbReference type="STRING" id="670386.D3B903"/>
<dbReference type="PANTHER" id="PTHR46599:SF3">
    <property type="entry name" value="PIGGYBAC TRANSPOSABLE ELEMENT-DERIVED PROTEIN 4"/>
    <property type="match status" value="1"/>
</dbReference>
<dbReference type="AlphaFoldDB" id="D3B903"/>
<dbReference type="PANTHER" id="PTHR46599">
    <property type="entry name" value="PIGGYBAC TRANSPOSABLE ELEMENT-DERIVED PROTEIN 4"/>
    <property type="match status" value="1"/>
</dbReference>
<dbReference type="GeneID" id="31360433"/>
<dbReference type="Pfam" id="PF13843">
    <property type="entry name" value="DDE_Tnp_1_7"/>
    <property type="match status" value="1"/>
</dbReference>
<dbReference type="OMA" id="CCHDAQV"/>
<evidence type="ECO:0000259" key="1">
    <source>
        <dbReference type="Pfam" id="PF13843"/>
    </source>
</evidence>
<gene>
    <name evidence="2" type="ORF">PPL_04947</name>
</gene>